<protein>
    <submittedName>
        <fullName evidence="4">CPBP family intramembrane glutamic endopeptidase</fullName>
        <ecNumber evidence="4">3.4.-.-</ecNumber>
    </submittedName>
</protein>
<feature type="transmembrane region" description="Helical" evidence="2">
    <location>
        <begin position="153"/>
        <end position="173"/>
    </location>
</feature>
<evidence type="ECO:0000256" key="2">
    <source>
        <dbReference type="SAM" id="Phobius"/>
    </source>
</evidence>
<feature type="transmembrane region" description="Helical" evidence="2">
    <location>
        <begin position="179"/>
        <end position="198"/>
    </location>
</feature>
<feature type="domain" description="CAAX prenyl protease 2/Lysostaphin resistance protein A-like" evidence="3">
    <location>
        <begin position="113"/>
        <end position="216"/>
    </location>
</feature>
<evidence type="ECO:0000259" key="3">
    <source>
        <dbReference type="Pfam" id="PF02517"/>
    </source>
</evidence>
<sequence length="221" mass="25259">MMQVKNKTTWLVSLVIVYLVISDGLDFFLNDLLHLLNSLTVTILINVVFSIFIIQIYKRQVTNGLNIKPKILLIIIPVIGLLSIELYDFLTMSILNVNPGVSQSSFLGEVPSCLLVPFVLVFAPITEELIFQQIIQGQLLTKIFKKENRFSKWIRILIVTFLFSLVHGFSWGLGDLKTFVVTVIYYFDLIFLAIIYEYSDRNITITIFTHVLANALATMTF</sequence>
<gene>
    <name evidence="4" type="ORF">ACFQGR_08205</name>
</gene>
<evidence type="ECO:0000256" key="1">
    <source>
        <dbReference type="ARBA" id="ARBA00009067"/>
    </source>
</evidence>
<reference evidence="5" key="1">
    <citation type="journal article" date="2019" name="Int. J. Syst. Evol. Microbiol.">
        <title>The Global Catalogue of Microorganisms (GCM) 10K type strain sequencing project: providing services to taxonomists for standard genome sequencing and annotation.</title>
        <authorList>
            <consortium name="The Broad Institute Genomics Platform"/>
            <consortium name="The Broad Institute Genome Sequencing Center for Infectious Disease"/>
            <person name="Wu L."/>
            <person name="Ma J."/>
        </authorList>
    </citation>
    <scope>NUCLEOTIDE SEQUENCE [LARGE SCALE GENOMIC DNA]</scope>
    <source>
        <strain evidence="5">CCM 8924</strain>
    </source>
</reference>
<proteinExistence type="inferred from homology"/>
<dbReference type="EC" id="3.4.-.-" evidence="4"/>
<accession>A0ABW1RV30</accession>
<feature type="transmembrane region" description="Helical" evidence="2">
    <location>
        <begin position="34"/>
        <end position="57"/>
    </location>
</feature>
<dbReference type="GO" id="GO:0016787">
    <property type="term" value="F:hydrolase activity"/>
    <property type="evidence" value="ECO:0007669"/>
    <property type="project" value="UniProtKB-KW"/>
</dbReference>
<feature type="transmembrane region" description="Helical" evidence="2">
    <location>
        <begin position="114"/>
        <end position="132"/>
    </location>
</feature>
<dbReference type="Proteomes" id="UP001596158">
    <property type="component" value="Unassembled WGS sequence"/>
</dbReference>
<dbReference type="RefSeq" id="WP_042492186.1">
    <property type="nucleotide sequence ID" value="NZ_BJDT01000001.1"/>
</dbReference>
<dbReference type="EMBL" id="JBHSSG010000013">
    <property type="protein sequence ID" value="MFC6179355.1"/>
    <property type="molecule type" value="Genomic_DNA"/>
</dbReference>
<comment type="caution">
    <text evidence="4">The sequence shown here is derived from an EMBL/GenBank/DDBJ whole genome shotgun (WGS) entry which is preliminary data.</text>
</comment>
<dbReference type="InterPro" id="IPR003675">
    <property type="entry name" value="Rce1/LyrA-like_dom"/>
</dbReference>
<keyword evidence="2" id="KW-0812">Transmembrane</keyword>
<keyword evidence="2" id="KW-0472">Membrane</keyword>
<keyword evidence="2" id="KW-1133">Transmembrane helix</keyword>
<evidence type="ECO:0000313" key="5">
    <source>
        <dbReference type="Proteomes" id="UP001596158"/>
    </source>
</evidence>
<dbReference type="Pfam" id="PF02517">
    <property type="entry name" value="Rce1-like"/>
    <property type="match status" value="1"/>
</dbReference>
<name>A0ABW1RV30_9LACO</name>
<keyword evidence="4" id="KW-0378">Hydrolase</keyword>
<comment type="similarity">
    <text evidence="1">Belongs to the UPF0177 family.</text>
</comment>
<keyword evidence="5" id="KW-1185">Reference proteome</keyword>
<evidence type="ECO:0000313" key="4">
    <source>
        <dbReference type="EMBL" id="MFC6179355.1"/>
    </source>
</evidence>
<organism evidence="4 5">
    <name type="scientific">Weissella sagaensis</name>
    <dbReference type="NCBI Taxonomy" id="2559928"/>
    <lineage>
        <taxon>Bacteria</taxon>
        <taxon>Bacillati</taxon>
        <taxon>Bacillota</taxon>
        <taxon>Bacilli</taxon>
        <taxon>Lactobacillales</taxon>
        <taxon>Lactobacillaceae</taxon>
        <taxon>Weissella</taxon>
    </lineage>
</organism>
<feature type="transmembrane region" description="Helical" evidence="2">
    <location>
        <begin position="69"/>
        <end position="94"/>
    </location>
</feature>